<accession>A0A3N2BB72</accession>
<dbReference type="GO" id="GO:0003677">
    <property type="term" value="F:DNA binding"/>
    <property type="evidence" value="ECO:0007669"/>
    <property type="project" value="InterPro"/>
</dbReference>
<dbReference type="InterPro" id="IPR001387">
    <property type="entry name" value="Cro/C1-type_HTH"/>
</dbReference>
<dbReference type="AlphaFoldDB" id="A0A3N2BB72"/>
<dbReference type="PROSITE" id="PS50943">
    <property type="entry name" value="HTH_CROC1"/>
    <property type="match status" value="1"/>
</dbReference>
<dbReference type="InterPro" id="IPR041413">
    <property type="entry name" value="MLTR_LBD"/>
</dbReference>
<name>A0A3N2BB72_9MICO</name>
<proteinExistence type="predicted"/>
<dbReference type="OrthoDB" id="3518652at2"/>
<dbReference type="InterPro" id="IPR010982">
    <property type="entry name" value="Lambda_DNA-bd_dom_sf"/>
</dbReference>
<dbReference type="Gene3D" id="1.10.260.40">
    <property type="entry name" value="lambda repressor-like DNA-binding domains"/>
    <property type="match status" value="1"/>
</dbReference>
<dbReference type="EMBL" id="RKHK01000001">
    <property type="protein sequence ID" value="ROR72506.1"/>
    <property type="molecule type" value="Genomic_DNA"/>
</dbReference>
<dbReference type="Proteomes" id="UP000280668">
    <property type="component" value="Unassembled WGS sequence"/>
</dbReference>
<dbReference type="PANTHER" id="PTHR35010:SF2">
    <property type="entry name" value="BLL4672 PROTEIN"/>
    <property type="match status" value="1"/>
</dbReference>
<dbReference type="RefSeq" id="WP_123303056.1">
    <property type="nucleotide sequence ID" value="NZ_RKHK01000001.1"/>
</dbReference>
<comment type="caution">
    <text evidence="2">The sequence shown here is derived from an EMBL/GenBank/DDBJ whole genome shotgun (WGS) entry which is preliminary data.</text>
</comment>
<dbReference type="SUPFAM" id="SSF47413">
    <property type="entry name" value="lambda repressor-like DNA-binding domains"/>
    <property type="match status" value="1"/>
</dbReference>
<feature type="domain" description="HTH cro/C1-type" evidence="1">
    <location>
        <begin position="30"/>
        <end position="81"/>
    </location>
</feature>
<gene>
    <name evidence="2" type="ORF">EDD31_0858</name>
</gene>
<dbReference type="Pfam" id="PF17765">
    <property type="entry name" value="MLTR_LBD"/>
    <property type="match status" value="1"/>
</dbReference>
<dbReference type="PANTHER" id="PTHR35010">
    <property type="entry name" value="BLL4672 PROTEIN-RELATED"/>
    <property type="match status" value="1"/>
</dbReference>
<dbReference type="Pfam" id="PF13560">
    <property type="entry name" value="HTH_31"/>
    <property type="match status" value="1"/>
</dbReference>
<dbReference type="CDD" id="cd00093">
    <property type="entry name" value="HTH_XRE"/>
    <property type="match status" value="1"/>
</dbReference>
<evidence type="ECO:0000313" key="3">
    <source>
        <dbReference type="Proteomes" id="UP000280668"/>
    </source>
</evidence>
<protein>
    <submittedName>
        <fullName evidence="2">Helix-turn-helix protein</fullName>
    </submittedName>
</protein>
<reference evidence="2 3" key="1">
    <citation type="submission" date="2018-11" db="EMBL/GenBank/DDBJ databases">
        <title>Sequencing the genomes of 1000 actinobacteria strains.</title>
        <authorList>
            <person name="Klenk H.-P."/>
        </authorList>
    </citation>
    <scope>NUCLEOTIDE SEQUENCE [LARGE SCALE GENOMIC DNA]</scope>
    <source>
        <strain evidence="2 3">DSM 11294</strain>
    </source>
</reference>
<keyword evidence="3" id="KW-1185">Reference proteome</keyword>
<sequence length="291" mass="32361">MDRSALASFLRVRREALRPNDVGLSPGIRRRVAGLRREEVAHLASMSVDYYSRLERGQGAQPSQQMLTVLARVLHLSLDERDYLYRLAGHHAPDRASGDAHVAPRLQRILNRLADTPALVLSDLAETLSQNHLAAALFGDVAGLRGLERSGVARWFLQSEHERRVYREQDRNRQGRALVAALRATVGRRGPASPAAELAEELRRRSEEFSRLWDLQEVGTRYEDHKVLVHPELGPIELDCQALSTEDQSQTLLVFTAAPRSAAEEQLALLSVLGRARFAAAPGDDGGFMAR</sequence>
<organism evidence="2 3">
    <name type="scientific">Bogoriella caseilytica</name>
    <dbReference type="NCBI Taxonomy" id="56055"/>
    <lineage>
        <taxon>Bacteria</taxon>
        <taxon>Bacillati</taxon>
        <taxon>Actinomycetota</taxon>
        <taxon>Actinomycetes</taxon>
        <taxon>Micrococcales</taxon>
        <taxon>Bogoriellaceae</taxon>
        <taxon>Bogoriella</taxon>
    </lineage>
</organism>
<dbReference type="Gene3D" id="3.30.450.180">
    <property type="match status" value="1"/>
</dbReference>
<dbReference type="SMART" id="SM00530">
    <property type="entry name" value="HTH_XRE"/>
    <property type="match status" value="1"/>
</dbReference>
<evidence type="ECO:0000259" key="1">
    <source>
        <dbReference type="PROSITE" id="PS50943"/>
    </source>
</evidence>
<evidence type="ECO:0000313" key="2">
    <source>
        <dbReference type="EMBL" id="ROR72506.1"/>
    </source>
</evidence>